<feature type="domain" description="GED" evidence="2">
    <location>
        <begin position="20"/>
        <end position="111"/>
    </location>
</feature>
<evidence type="ECO:0000313" key="4">
    <source>
        <dbReference type="Proteomes" id="UP001610563"/>
    </source>
</evidence>
<reference evidence="3 4" key="1">
    <citation type="submission" date="2024-07" db="EMBL/GenBank/DDBJ databases">
        <title>Section-level genome sequencing and comparative genomics of Aspergillus sections Usti and Cavernicolus.</title>
        <authorList>
            <consortium name="Lawrence Berkeley National Laboratory"/>
            <person name="Nybo J.L."/>
            <person name="Vesth T.C."/>
            <person name="Theobald S."/>
            <person name="Frisvad J.C."/>
            <person name="Larsen T.O."/>
            <person name="Kjaerboelling I."/>
            <person name="Rothschild-Mancinelli K."/>
            <person name="Lyhne E.K."/>
            <person name="Kogle M.E."/>
            <person name="Barry K."/>
            <person name="Clum A."/>
            <person name="Na H."/>
            <person name="Ledsgaard L."/>
            <person name="Lin J."/>
            <person name="Lipzen A."/>
            <person name="Kuo A."/>
            <person name="Riley R."/>
            <person name="Mondo S."/>
            <person name="Labutti K."/>
            <person name="Haridas S."/>
            <person name="Pangalinan J."/>
            <person name="Salamov A.A."/>
            <person name="Simmons B.A."/>
            <person name="Magnuson J.K."/>
            <person name="Chen J."/>
            <person name="Drula E."/>
            <person name="Henrissat B."/>
            <person name="Wiebenga A."/>
            <person name="Lubbers R.J."/>
            <person name="Gomes A.C."/>
            <person name="Makela M.R."/>
            <person name="Stajich J."/>
            <person name="Grigoriev I.V."/>
            <person name="Mortensen U.H."/>
            <person name="De Vries R.P."/>
            <person name="Baker S.E."/>
            <person name="Andersen M.R."/>
        </authorList>
    </citation>
    <scope>NUCLEOTIDE SEQUENCE [LARGE SCALE GENOMIC DNA]</scope>
    <source>
        <strain evidence="3 4">CBS 209.92</strain>
    </source>
</reference>
<keyword evidence="4" id="KW-1185">Reference proteome</keyword>
<sequence>MSDIKRSVAKVENSDNEFAVADIFDQMQAYYDVAFITFINNVASLGIENCLLGPLQRVLSSQVMIDLSVEQVRELAEGPRHFTEERERLGKELERLKAGQRVLNKYRPIATPLPTSTSKSQTLSKTPSIASSLFQPAKASSTGKAKLDTPSSSGSQATTISPLFGRPLSSAFPSPNSNTAPVAASSTLFTPSAKVEPKSSTSSVFGNLGTTSTTSSGTSLFGTPLKKSGSAAALPANPPFSTSGSGWFGTQS</sequence>
<protein>
    <recommendedName>
        <fullName evidence="2">GED domain-containing protein</fullName>
    </recommendedName>
</protein>
<evidence type="ECO:0000259" key="2">
    <source>
        <dbReference type="PROSITE" id="PS51388"/>
    </source>
</evidence>
<gene>
    <name evidence="3" type="ORF">BJX66DRAFT_333678</name>
</gene>
<evidence type="ECO:0000313" key="3">
    <source>
        <dbReference type="EMBL" id="KAL2799003.1"/>
    </source>
</evidence>
<evidence type="ECO:0000256" key="1">
    <source>
        <dbReference type="SAM" id="MobiDB-lite"/>
    </source>
</evidence>
<comment type="caution">
    <text evidence="3">The sequence shown here is derived from an EMBL/GenBank/DDBJ whole genome shotgun (WGS) entry which is preliminary data.</text>
</comment>
<feature type="region of interest" description="Disordered" evidence="1">
    <location>
        <begin position="134"/>
        <end position="159"/>
    </location>
</feature>
<dbReference type="PROSITE" id="PS51388">
    <property type="entry name" value="GED"/>
    <property type="match status" value="1"/>
</dbReference>
<name>A0ABR4GJ12_9EURO</name>
<accession>A0ABR4GJ12</accession>
<dbReference type="InterPro" id="IPR020850">
    <property type="entry name" value="GED_dom"/>
</dbReference>
<organism evidence="3 4">
    <name type="scientific">Aspergillus keveii</name>
    <dbReference type="NCBI Taxonomy" id="714993"/>
    <lineage>
        <taxon>Eukaryota</taxon>
        <taxon>Fungi</taxon>
        <taxon>Dikarya</taxon>
        <taxon>Ascomycota</taxon>
        <taxon>Pezizomycotina</taxon>
        <taxon>Eurotiomycetes</taxon>
        <taxon>Eurotiomycetidae</taxon>
        <taxon>Eurotiales</taxon>
        <taxon>Aspergillaceae</taxon>
        <taxon>Aspergillus</taxon>
        <taxon>Aspergillus subgen. Nidulantes</taxon>
    </lineage>
</organism>
<feature type="region of interest" description="Disordered" evidence="1">
    <location>
        <begin position="199"/>
        <end position="252"/>
    </location>
</feature>
<feature type="compositionally biased region" description="Polar residues" evidence="1">
    <location>
        <begin position="239"/>
        <end position="252"/>
    </location>
</feature>
<feature type="compositionally biased region" description="Low complexity" evidence="1">
    <location>
        <begin position="205"/>
        <end position="223"/>
    </location>
</feature>
<proteinExistence type="predicted"/>
<dbReference type="EMBL" id="JBFTWV010000010">
    <property type="protein sequence ID" value="KAL2799003.1"/>
    <property type="molecule type" value="Genomic_DNA"/>
</dbReference>
<dbReference type="Proteomes" id="UP001610563">
    <property type="component" value="Unassembled WGS sequence"/>
</dbReference>